<evidence type="ECO:0000313" key="4">
    <source>
        <dbReference type="Proteomes" id="UP000622552"/>
    </source>
</evidence>
<keyword evidence="2" id="KW-0732">Signal</keyword>
<feature type="transmembrane region" description="Helical" evidence="1">
    <location>
        <begin position="60"/>
        <end position="81"/>
    </location>
</feature>
<feature type="chain" id="PRO_5038733601" evidence="2">
    <location>
        <begin position="25"/>
        <end position="116"/>
    </location>
</feature>
<accession>A0A8J7GBH9</accession>
<feature type="signal peptide" evidence="2">
    <location>
        <begin position="1"/>
        <end position="24"/>
    </location>
</feature>
<dbReference type="AlphaFoldDB" id="A0A8J7GBH9"/>
<keyword evidence="1" id="KW-1133">Transmembrane helix</keyword>
<dbReference type="Proteomes" id="UP000622552">
    <property type="component" value="Unassembled WGS sequence"/>
</dbReference>
<comment type="caution">
    <text evidence="3">The sequence shown here is derived from an EMBL/GenBank/DDBJ whole genome shotgun (WGS) entry which is preliminary data.</text>
</comment>
<gene>
    <name evidence="3" type="ORF">IW245_001623</name>
</gene>
<dbReference type="EMBL" id="JADOUF010000001">
    <property type="protein sequence ID" value="MBG6135429.1"/>
    <property type="molecule type" value="Genomic_DNA"/>
</dbReference>
<keyword evidence="4" id="KW-1185">Reference proteome</keyword>
<evidence type="ECO:0000256" key="1">
    <source>
        <dbReference type="SAM" id="Phobius"/>
    </source>
</evidence>
<protein>
    <submittedName>
        <fullName evidence="3">ABC-type glucose/galactose transport system permease subunit</fullName>
    </submittedName>
</protein>
<keyword evidence="1" id="KW-0812">Transmembrane</keyword>
<proteinExistence type="predicted"/>
<feature type="transmembrane region" description="Helical" evidence="1">
    <location>
        <begin position="34"/>
        <end position="53"/>
    </location>
</feature>
<name>A0A8J7GBH9_9ACTN</name>
<reference evidence="3" key="1">
    <citation type="submission" date="2020-11" db="EMBL/GenBank/DDBJ databases">
        <title>Sequencing the genomes of 1000 actinobacteria strains.</title>
        <authorList>
            <person name="Klenk H.-P."/>
        </authorList>
    </citation>
    <scope>NUCLEOTIDE SEQUENCE</scope>
    <source>
        <strain evidence="3">DSM 45356</strain>
    </source>
</reference>
<organism evidence="3 4">
    <name type="scientific">Longispora fulva</name>
    <dbReference type="NCBI Taxonomy" id="619741"/>
    <lineage>
        <taxon>Bacteria</taxon>
        <taxon>Bacillati</taxon>
        <taxon>Actinomycetota</taxon>
        <taxon>Actinomycetes</taxon>
        <taxon>Micromonosporales</taxon>
        <taxon>Micromonosporaceae</taxon>
        <taxon>Longispora</taxon>
    </lineage>
</organism>
<feature type="transmembrane region" description="Helical" evidence="1">
    <location>
        <begin position="87"/>
        <end position="108"/>
    </location>
</feature>
<dbReference type="RefSeq" id="WP_197002537.1">
    <property type="nucleotide sequence ID" value="NZ_BONS01000003.1"/>
</dbReference>
<evidence type="ECO:0000313" key="3">
    <source>
        <dbReference type="EMBL" id="MBG6135429.1"/>
    </source>
</evidence>
<evidence type="ECO:0000256" key="2">
    <source>
        <dbReference type="SAM" id="SignalP"/>
    </source>
</evidence>
<keyword evidence="1" id="KW-0472">Membrane</keyword>
<sequence length="116" mass="11618">MRMLRTGLVIAALLGLADIGSAFAGGEQGPPTAVVVADVILGLVTVVAVGLGWRGRRVAVGTVVGARVLSALSAVPAFFVADVPTELRVVVAVILALTVAAVGLLLAAPRVAGERR</sequence>